<reference evidence="1 2" key="1">
    <citation type="submission" date="2019-05" db="EMBL/GenBank/DDBJ databases">
        <title>Mikania micrantha, genome provides insights into the molecular mechanism of rapid growth.</title>
        <authorList>
            <person name="Liu B."/>
        </authorList>
    </citation>
    <scope>NUCLEOTIDE SEQUENCE [LARGE SCALE GENOMIC DNA]</scope>
    <source>
        <strain evidence="1">NLD-2019</strain>
        <tissue evidence="1">Leaf</tissue>
    </source>
</reference>
<dbReference type="OrthoDB" id="1110386at2759"/>
<evidence type="ECO:0000313" key="2">
    <source>
        <dbReference type="Proteomes" id="UP000326396"/>
    </source>
</evidence>
<sequence length="317" mass="35626">MSTEGTVVSSIPTTPSPITMITFPSSLKLTSTNYLSWKTQIEAFLQGLDLYKFIDGSHLAPLPTKNADGTTTPHATYTAWYRQDRLLYGALVGSLSAPIVSLITNANSSFEAWKILSNTYASPSRGHIKQLQHRLKHTTKTANQNITDYMQSIKVIVDELSILGKTMDTEDVTDIILTGLDQKQYKPVIEAIHARDNPIHFHELHEKLINHELSIAQQSTQSPIIHQPITAFPAHTRNHSKPWNNRSPNPYPDKTAIAYLFQALTEDRVLQVANCKSAKEVWDALKIRHVGVDMVQKARLQTLKNKTEIEDDEGEKH</sequence>
<dbReference type="Proteomes" id="UP000326396">
    <property type="component" value="Linkage Group LG13"/>
</dbReference>
<dbReference type="EMBL" id="SZYD01000005">
    <property type="protein sequence ID" value="KAD6118756.1"/>
    <property type="molecule type" value="Genomic_DNA"/>
</dbReference>
<dbReference type="AlphaFoldDB" id="A0A5N6PC52"/>
<protein>
    <submittedName>
        <fullName evidence="1">Uncharacterized protein</fullName>
    </submittedName>
</protein>
<proteinExistence type="predicted"/>
<keyword evidence="2" id="KW-1185">Reference proteome</keyword>
<gene>
    <name evidence="1" type="ORF">E3N88_10027</name>
</gene>
<organism evidence="1 2">
    <name type="scientific">Mikania micrantha</name>
    <name type="common">bitter vine</name>
    <dbReference type="NCBI Taxonomy" id="192012"/>
    <lineage>
        <taxon>Eukaryota</taxon>
        <taxon>Viridiplantae</taxon>
        <taxon>Streptophyta</taxon>
        <taxon>Embryophyta</taxon>
        <taxon>Tracheophyta</taxon>
        <taxon>Spermatophyta</taxon>
        <taxon>Magnoliopsida</taxon>
        <taxon>eudicotyledons</taxon>
        <taxon>Gunneridae</taxon>
        <taxon>Pentapetalae</taxon>
        <taxon>asterids</taxon>
        <taxon>campanulids</taxon>
        <taxon>Asterales</taxon>
        <taxon>Asteraceae</taxon>
        <taxon>Asteroideae</taxon>
        <taxon>Heliantheae alliance</taxon>
        <taxon>Eupatorieae</taxon>
        <taxon>Mikania</taxon>
    </lineage>
</organism>
<dbReference type="Pfam" id="PF14223">
    <property type="entry name" value="Retrotran_gag_2"/>
    <property type="match status" value="2"/>
</dbReference>
<comment type="caution">
    <text evidence="1">The sequence shown here is derived from an EMBL/GenBank/DDBJ whole genome shotgun (WGS) entry which is preliminary data.</text>
</comment>
<accession>A0A5N6PC52</accession>
<dbReference type="PANTHER" id="PTHR47481:SF22">
    <property type="entry name" value="RETROTRANSPOSON GAG DOMAIN-CONTAINING PROTEIN"/>
    <property type="match status" value="1"/>
</dbReference>
<dbReference type="PANTHER" id="PTHR47481">
    <property type="match status" value="1"/>
</dbReference>
<name>A0A5N6PC52_9ASTR</name>
<evidence type="ECO:0000313" key="1">
    <source>
        <dbReference type="EMBL" id="KAD6118756.1"/>
    </source>
</evidence>